<dbReference type="GO" id="GO:0003676">
    <property type="term" value="F:nucleic acid binding"/>
    <property type="evidence" value="ECO:0007669"/>
    <property type="project" value="InterPro"/>
</dbReference>
<feature type="coiled-coil region" evidence="10">
    <location>
        <begin position="472"/>
        <end position="508"/>
    </location>
</feature>
<evidence type="ECO:0000256" key="1">
    <source>
        <dbReference type="ARBA" id="ARBA00004496"/>
    </source>
</evidence>
<keyword evidence="5" id="KW-0808">Transferase</keyword>
<evidence type="ECO:0000256" key="10">
    <source>
        <dbReference type="SAM" id="Coils"/>
    </source>
</evidence>
<evidence type="ECO:0000256" key="4">
    <source>
        <dbReference type="ARBA" id="ARBA00022490"/>
    </source>
</evidence>
<dbReference type="InterPro" id="IPR004365">
    <property type="entry name" value="NA-bd_OB_tRNA"/>
</dbReference>
<evidence type="ECO:0000256" key="3">
    <source>
        <dbReference type="ARBA" id="ARBA00019114"/>
    </source>
</evidence>
<dbReference type="InterPro" id="IPR016195">
    <property type="entry name" value="Pol/histidinol_Pase-like"/>
</dbReference>
<keyword evidence="6" id="KW-0548">Nucleotidyltransferase</keyword>
<protein>
    <recommendedName>
        <fullName evidence="3">DNA polymerase III subunit alpha</fullName>
        <ecNumber evidence="2">2.7.7.7</ecNumber>
    </recommendedName>
</protein>
<evidence type="ECO:0000313" key="13">
    <source>
        <dbReference type="Proteomes" id="UP000182350"/>
    </source>
</evidence>
<reference evidence="12 13" key="1">
    <citation type="submission" date="2016-11" db="EMBL/GenBank/DDBJ databases">
        <authorList>
            <person name="Jaros S."/>
            <person name="Januszkiewicz K."/>
            <person name="Wedrychowicz H."/>
        </authorList>
    </citation>
    <scope>NUCLEOTIDE SEQUENCE [LARGE SCALE GENOMIC DNA]</scope>
    <source>
        <strain evidence="12 13">DSM 21637</strain>
    </source>
</reference>
<dbReference type="PANTHER" id="PTHR32294:SF0">
    <property type="entry name" value="DNA POLYMERASE III SUBUNIT ALPHA"/>
    <property type="match status" value="1"/>
</dbReference>
<dbReference type="RefSeq" id="WP_072325105.1">
    <property type="nucleotide sequence ID" value="NZ_FPJW01000002.1"/>
</dbReference>
<dbReference type="NCBIfam" id="NF004226">
    <property type="entry name" value="PRK05673.1"/>
    <property type="match status" value="1"/>
</dbReference>
<dbReference type="GO" id="GO:0003887">
    <property type="term" value="F:DNA-directed DNA polymerase activity"/>
    <property type="evidence" value="ECO:0007669"/>
    <property type="project" value="UniProtKB-KW"/>
</dbReference>
<feature type="domain" description="Polymerase/histidinol phosphatase N-terminal" evidence="11">
    <location>
        <begin position="6"/>
        <end position="73"/>
    </location>
</feature>
<dbReference type="Pfam" id="PF17657">
    <property type="entry name" value="DNA_pol3_finger"/>
    <property type="match status" value="1"/>
</dbReference>
<sequence>MPTTFVHLRLHTEFSLHDGLVRLKPLIKQTEKLGYPALAVTDDSNLFALVKFYKTAQGAGIKPIIGSDIWLEPLEENAPPARMTLLAMDNTGYRNLTELLSRAWLEGQHLGQPRLKAEWIAAQPQGLLALSGAREGQIGQLLLAGHTGQAEEWLRYWMQVFPDAFYLEVQRTARAGDEECLHASLALAQQYNCPLVATNDVRFMDRKDYWAHETRVCIGEGRILDDPRREKRYTEEQYLKSPEEMADLFSDLPEALANSVEIARRCNVDVQLGKYFLPEYPIPEGMTQDEYFRQLSHEGLTRRLDKLYNPRPENFTEIEKEYRDRLDFELDTILQMGFPGYFLIVMDFIRWAKNNGVPVGPGRGSGAGSLVAYALDITDLDPLEYSLLFERFLNPERVSMPDFDIDFCMDGRDRVIDYVAETYGRNAVSQIVTFGTMAAKAVVRDVARAQGKPYAVGDRLSKLIPFEVGMTLEKAATEVEELKALEQAYQTTRERDLTEQELEALDQEGYEVWAMARELEGITRGTGKHAGGVVIAPTKLTDFSPLLADEEGKGLVVQFDKNDVEEAGLVKFDFLGLRTLTIIDWAIRDVDRLRARKGEPPLDITTIPLDDKPTYTLLQKAETTAVFQLESRGMKELIKKLKPDCLEDMIALVALFRPGPLQSGMVDDFIQRKHGQARIAYPHPDYQHESLQPVLEPTYGIILYQEQVMQIAQVLAGFTLGGADMLRRAMGKKKPEEMEKMRGIFLDGSEKNGVNRELAGQIFDLVEKFAGYGFNKSHSAAYGLVSYQTAWLKTHYPAAFMAAVLSTEMNNTDKVVMLVEECRAMGLNITPPDVNQGSWRFAVSSEQEIIYGLGAIKGVGEGPVEAIVEARDTGGPFIDLFDFCQRVDMKRLNKRSIEALIRSGALDQLAKGRHLLMAALEDAVKAADQANRNASLGMMDLFGELTAEADDKTGTTDPYAAYRHLPEWTEKQRLAGEKDTLGLYLTGHPIDEYEQELKRFVSRKIASLQASREPQRIAGLVVAFRTMKNKRGETLAFLTLDDRSGRIEISVFGEDYERYRQQLQKDALLIIEGEVREDSFTGGLAMRCKDITPIAEARSKFAKALEIRFHEASFQPQQAELLAQSLQKYHLQGEGLPVQIHYTCSDGQAWLRPADHWRVVPSEQLLEELMQQLGRDAVHLVYLNEGENTNHQQKITA</sequence>
<dbReference type="CDD" id="cd07433">
    <property type="entry name" value="PHP_PolIIIA_DnaE1"/>
    <property type="match status" value="1"/>
</dbReference>
<organism evidence="12 13">
    <name type="scientific">Marinospirillum alkaliphilum DSM 21637</name>
    <dbReference type="NCBI Taxonomy" id="1122209"/>
    <lineage>
        <taxon>Bacteria</taxon>
        <taxon>Pseudomonadati</taxon>
        <taxon>Pseudomonadota</taxon>
        <taxon>Gammaproteobacteria</taxon>
        <taxon>Oceanospirillales</taxon>
        <taxon>Oceanospirillaceae</taxon>
        <taxon>Marinospirillum</taxon>
    </lineage>
</organism>
<dbReference type="AlphaFoldDB" id="A0A1K1VBD7"/>
<dbReference type="InterPro" id="IPR004013">
    <property type="entry name" value="PHP_dom"/>
</dbReference>
<dbReference type="InterPro" id="IPR029460">
    <property type="entry name" value="DNAPol_HHH"/>
</dbReference>
<evidence type="ECO:0000256" key="5">
    <source>
        <dbReference type="ARBA" id="ARBA00022679"/>
    </source>
</evidence>
<dbReference type="Pfam" id="PF02811">
    <property type="entry name" value="PHP"/>
    <property type="match status" value="1"/>
</dbReference>
<dbReference type="Gene3D" id="1.10.150.870">
    <property type="match status" value="1"/>
</dbReference>
<dbReference type="EMBL" id="FPJW01000002">
    <property type="protein sequence ID" value="SFX22035.1"/>
    <property type="molecule type" value="Genomic_DNA"/>
</dbReference>
<keyword evidence="13" id="KW-1185">Reference proteome</keyword>
<evidence type="ECO:0000259" key="11">
    <source>
        <dbReference type="SMART" id="SM00481"/>
    </source>
</evidence>
<dbReference type="SMART" id="SM00481">
    <property type="entry name" value="POLIIIAc"/>
    <property type="match status" value="1"/>
</dbReference>
<comment type="subcellular location">
    <subcellularLocation>
        <location evidence="1">Cytoplasm</location>
    </subcellularLocation>
</comment>
<name>A0A1K1VBD7_9GAMM</name>
<dbReference type="InterPro" id="IPR049821">
    <property type="entry name" value="PolIIIA_DnaE1_PHP"/>
</dbReference>
<keyword evidence="10" id="KW-0175">Coiled coil</keyword>
<dbReference type="InterPro" id="IPR012340">
    <property type="entry name" value="NA-bd_OB-fold"/>
</dbReference>
<dbReference type="Proteomes" id="UP000182350">
    <property type="component" value="Unassembled WGS sequence"/>
</dbReference>
<dbReference type="InterPro" id="IPR003141">
    <property type="entry name" value="Pol/His_phosphatase_N"/>
</dbReference>
<evidence type="ECO:0000256" key="6">
    <source>
        <dbReference type="ARBA" id="ARBA00022695"/>
    </source>
</evidence>
<accession>A0A1K1VBD7</accession>
<evidence type="ECO:0000256" key="9">
    <source>
        <dbReference type="ARBA" id="ARBA00049244"/>
    </source>
</evidence>
<dbReference type="Gene3D" id="2.40.50.140">
    <property type="entry name" value="Nucleic acid-binding proteins"/>
    <property type="match status" value="1"/>
</dbReference>
<dbReference type="InterPro" id="IPR040982">
    <property type="entry name" value="DNA_pol3_finger"/>
</dbReference>
<keyword evidence="8" id="KW-0239">DNA-directed DNA polymerase</keyword>
<dbReference type="Pfam" id="PF14579">
    <property type="entry name" value="HHH_6"/>
    <property type="match status" value="1"/>
</dbReference>
<dbReference type="InterPro" id="IPR048472">
    <property type="entry name" value="DNA_pol_IIIA_C"/>
</dbReference>
<dbReference type="GO" id="GO:0005737">
    <property type="term" value="C:cytoplasm"/>
    <property type="evidence" value="ECO:0007669"/>
    <property type="project" value="UniProtKB-SubCell"/>
</dbReference>
<dbReference type="SUPFAM" id="SSF50249">
    <property type="entry name" value="Nucleic acid-binding proteins"/>
    <property type="match status" value="1"/>
</dbReference>
<comment type="catalytic activity">
    <reaction evidence="9">
        <text>DNA(n) + a 2'-deoxyribonucleoside 5'-triphosphate = DNA(n+1) + diphosphate</text>
        <dbReference type="Rhea" id="RHEA:22508"/>
        <dbReference type="Rhea" id="RHEA-COMP:17339"/>
        <dbReference type="Rhea" id="RHEA-COMP:17340"/>
        <dbReference type="ChEBI" id="CHEBI:33019"/>
        <dbReference type="ChEBI" id="CHEBI:61560"/>
        <dbReference type="ChEBI" id="CHEBI:173112"/>
        <dbReference type="EC" id="2.7.7.7"/>
    </reaction>
</comment>
<dbReference type="FunFam" id="1.10.150.870:FF:000001">
    <property type="entry name" value="DNA polymerase III subunit alpha"/>
    <property type="match status" value="1"/>
</dbReference>
<dbReference type="PANTHER" id="PTHR32294">
    <property type="entry name" value="DNA POLYMERASE III SUBUNIT ALPHA"/>
    <property type="match status" value="1"/>
</dbReference>
<dbReference type="OrthoDB" id="9803237at2"/>
<evidence type="ECO:0000256" key="7">
    <source>
        <dbReference type="ARBA" id="ARBA00022705"/>
    </source>
</evidence>
<dbReference type="GO" id="GO:0008408">
    <property type="term" value="F:3'-5' exonuclease activity"/>
    <property type="evidence" value="ECO:0007669"/>
    <property type="project" value="InterPro"/>
</dbReference>
<evidence type="ECO:0000256" key="8">
    <source>
        <dbReference type="ARBA" id="ARBA00022932"/>
    </source>
</evidence>
<dbReference type="GO" id="GO:0006260">
    <property type="term" value="P:DNA replication"/>
    <property type="evidence" value="ECO:0007669"/>
    <property type="project" value="UniProtKB-KW"/>
</dbReference>
<dbReference type="Gene3D" id="3.20.20.140">
    <property type="entry name" value="Metal-dependent hydrolases"/>
    <property type="match status" value="1"/>
</dbReference>
<keyword evidence="7" id="KW-0235">DNA replication</keyword>
<dbReference type="NCBIfam" id="TIGR00594">
    <property type="entry name" value="polc"/>
    <property type="match status" value="1"/>
</dbReference>
<dbReference type="Pfam" id="PF01336">
    <property type="entry name" value="tRNA_anti-codon"/>
    <property type="match status" value="1"/>
</dbReference>
<evidence type="ECO:0000256" key="2">
    <source>
        <dbReference type="ARBA" id="ARBA00012417"/>
    </source>
</evidence>
<gene>
    <name evidence="12" type="ORF">SAMN02745752_00862</name>
</gene>
<proteinExistence type="predicted"/>
<dbReference type="CDD" id="cd04485">
    <property type="entry name" value="DnaE_OBF"/>
    <property type="match status" value="1"/>
</dbReference>
<evidence type="ECO:0000313" key="12">
    <source>
        <dbReference type="EMBL" id="SFX22035.1"/>
    </source>
</evidence>
<dbReference type="SUPFAM" id="SSF89550">
    <property type="entry name" value="PHP domain-like"/>
    <property type="match status" value="1"/>
</dbReference>
<dbReference type="Pfam" id="PF20914">
    <property type="entry name" value="DNA_pol_IIIA_C"/>
    <property type="match status" value="1"/>
</dbReference>
<dbReference type="InterPro" id="IPR011708">
    <property type="entry name" value="DNA_pol3_alpha_NTPase_dom"/>
</dbReference>
<keyword evidence="4" id="KW-0963">Cytoplasm</keyword>
<dbReference type="EC" id="2.7.7.7" evidence="2"/>
<dbReference type="InterPro" id="IPR041931">
    <property type="entry name" value="DNA_pol3_alpha_thumb_dom"/>
</dbReference>
<dbReference type="InterPro" id="IPR004805">
    <property type="entry name" value="DnaE2/DnaE/PolC"/>
</dbReference>
<dbReference type="Gene3D" id="1.10.10.1600">
    <property type="entry name" value="Bacterial DNA polymerase III alpha subunit, thumb domain"/>
    <property type="match status" value="1"/>
</dbReference>
<dbReference type="Pfam" id="PF07733">
    <property type="entry name" value="DNA_pol3_alpha"/>
    <property type="match status" value="1"/>
</dbReference>
<dbReference type="STRING" id="1122209.SAMN02745752_00862"/>